<evidence type="ECO:0000313" key="2">
    <source>
        <dbReference type="EMBL" id="GGG33180.1"/>
    </source>
</evidence>
<protein>
    <recommendedName>
        <fullName evidence="1">Glucosamine inositolphosphorylceramide transferase 1 N-terminal domain-containing protein</fullName>
    </recommendedName>
</protein>
<gene>
    <name evidence="2" type="ORF">GCM10011532_16010</name>
</gene>
<name>A0ABQ1WJN9_9FLAO</name>
<dbReference type="InterPro" id="IPR056442">
    <property type="entry name" value="GINT1_N"/>
</dbReference>
<dbReference type="SUPFAM" id="SSF75005">
    <property type="entry name" value="Arabinanase/levansucrase/invertase"/>
    <property type="match status" value="1"/>
</dbReference>
<dbReference type="Gene3D" id="2.115.10.20">
    <property type="entry name" value="Glycosyl hydrolase domain, family 43"/>
    <property type="match status" value="1"/>
</dbReference>
<dbReference type="EMBL" id="BMIX01000003">
    <property type="protein sequence ID" value="GGG33180.1"/>
    <property type="molecule type" value="Genomic_DNA"/>
</dbReference>
<accession>A0ABQ1WJN9</accession>
<comment type="caution">
    <text evidence="2">The sequence shown here is derived from an EMBL/GenBank/DDBJ whole genome shotgun (WGS) entry which is preliminary data.</text>
</comment>
<dbReference type="InterPro" id="IPR023296">
    <property type="entry name" value="Glyco_hydro_beta-prop_sf"/>
</dbReference>
<sequence>MGIFLIILVIFNYRYPFIVPASNGWSIGFRAIDDPLQKITPSQNNLISHDSLNRITKFQTRFLADPFLIYENGIYYIFFEHQLEQGPAKIGLLQSNDGLNYIYKGNVIDENFHLSFPQIFKYGKNYYILPESAAINQVILYKAVNFPFEWKVSDTLIKNVKLKDPAILLSDTLNLITGIDDNWNQQVFKADSLFGNWRRDKAFRSKKGNEIRPGGSFFSVGKEWYLPFQNNQEGYGTGVSLYKLKKNKFEKIISRQLYKSESIEWFGRGMHHLNVNNLNEEYYLVYDGDEIKPGKKNLTWISSIKYNLYDLHNFVFR</sequence>
<organism evidence="2 3">
    <name type="scientific">Christiangramia forsetii</name>
    <dbReference type="NCBI Taxonomy" id="411153"/>
    <lineage>
        <taxon>Bacteria</taxon>
        <taxon>Pseudomonadati</taxon>
        <taxon>Bacteroidota</taxon>
        <taxon>Flavobacteriia</taxon>
        <taxon>Flavobacteriales</taxon>
        <taxon>Flavobacteriaceae</taxon>
        <taxon>Christiangramia</taxon>
    </lineage>
</organism>
<dbReference type="Pfam" id="PF24793">
    <property type="entry name" value="GINT1_N"/>
    <property type="match status" value="1"/>
</dbReference>
<keyword evidence="3" id="KW-1185">Reference proteome</keyword>
<proteinExistence type="predicted"/>
<evidence type="ECO:0000259" key="1">
    <source>
        <dbReference type="Pfam" id="PF24793"/>
    </source>
</evidence>
<feature type="domain" description="Glucosamine inositolphosphorylceramide transferase 1 N-terminal" evidence="1">
    <location>
        <begin position="41"/>
        <end position="289"/>
    </location>
</feature>
<dbReference type="Proteomes" id="UP000605733">
    <property type="component" value="Unassembled WGS sequence"/>
</dbReference>
<evidence type="ECO:0000313" key="3">
    <source>
        <dbReference type="Proteomes" id="UP000605733"/>
    </source>
</evidence>
<reference evidence="3" key="1">
    <citation type="journal article" date="2019" name="Int. J. Syst. Evol. Microbiol.">
        <title>The Global Catalogue of Microorganisms (GCM) 10K type strain sequencing project: providing services to taxonomists for standard genome sequencing and annotation.</title>
        <authorList>
            <consortium name="The Broad Institute Genomics Platform"/>
            <consortium name="The Broad Institute Genome Sequencing Center for Infectious Disease"/>
            <person name="Wu L."/>
            <person name="Ma J."/>
        </authorList>
    </citation>
    <scope>NUCLEOTIDE SEQUENCE [LARGE SCALE GENOMIC DNA]</scope>
    <source>
        <strain evidence="3">CGMCC 1.15422</strain>
    </source>
</reference>